<dbReference type="InterPro" id="IPR003789">
    <property type="entry name" value="Asn/Gln_tRNA_amidoTrase-B-like"/>
</dbReference>
<dbReference type="GO" id="GO:0070681">
    <property type="term" value="P:glutaminyl-tRNAGln biosynthesis via transamidation"/>
    <property type="evidence" value="ECO:0007669"/>
    <property type="project" value="TreeGrafter"/>
</dbReference>
<comment type="caution">
    <text evidence="12">The sequence shown here is derived from an EMBL/GenBank/DDBJ whole genome shotgun (WGS) entry which is preliminary data.</text>
</comment>
<gene>
    <name evidence="10" type="primary">gatB</name>
    <name evidence="12" type="ORF">A3G53_03160</name>
</gene>
<dbReference type="NCBIfam" id="NF004012">
    <property type="entry name" value="PRK05477.1-2"/>
    <property type="match status" value="1"/>
</dbReference>
<evidence type="ECO:0000256" key="2">
    <source>
        <dbReference type="ARBA" id="ARBA00011123"/>
    </source>
</evidence>
<evidence type="ECO:0000256" key="6">
    <source>
        <dbReference type="ARBA" id="ARBA00022917"/>
    </source>
</evidence>
<accession>A0A1F6Y6R0</accession>
<keyword evidence="6 10" id="KW-0648">Protein biosynthesis</keyword>
<dbReference type="Gene3D" id="1.10.150.380">
    <property type="entry name" value="GatB domain, N-terminal subdomain"/>
    <property type="match status" value="1"/>
</dbReference>
<evidence type="ECO:0000256" key="9">
    <source>
        <dbReference type="ARBA" id="ARBA00047913"/>
    </source>
</evidence>
<proteinExistence type="inferred from homology"/>
<dbReference type="InterPro" id="IPR014746">
    <property type="entry name" value="Gln_synth/guanido_kin_cat_dom"/>
</dbReference>
<protein>
    <recommendedName>
        <fullName evidence="10">Aspartyl/glutamyl-tRNA(Asn/Gln) amidotransferase subunit B</fullName>
        <shortName evidence="10">Asp/Glu-ADT subunit B</shortName>
        <ecNumber evidence="10">6.3.5.-</ecNumber>
    </recommendedName>
</protein>
<dbReference type="Proteomes" id="UP000178645">
    <property type="component" value="Unassembled WGS sequence"/>
</dbReference>
<comment type="catalytic activity">
    <reaction evidence="8 10">
        <text>L-aspartyl-tRNA(Asn) + L-glutamine + ATP + H2O = L-asparaginyl-tRNA(Asn) + L-glutamate + ADP + phosphate + 2 H(+)</text>
        <dbReference type="Rhea" id="RHEA:14513"/>
        <dbReference type="Rhea" id="RHEA-COMP:9674"/>
        <dbReference type="Rhea" id="RHEA-COMP:9677"/>
        <dbReference type="ChEBI" id="CHEBI:15377"/>
        <dbReference type="ChEBI" id="CHEBI:15378"/>
        <dbReference type="ChEBI" id="CHEBI:29985"/>
        <dbReference type="ChEBI" id="CHEBI:30616"/>
        <dbReference type="ChEBI" id="CHEBI:43474"/>
        <dbReference type="ChEBI" id="CHEBI:58359"/>
        <dbReference type="ChEBI" id="CHEBI:78515"/>
        <dbReference type="ChEBI" id="CHEBI:78516"/>
        <dbReference type="ChEBI" id="CHEBI:456216"/>
    </reaction>
</comment>
<evidence type="ECO:0000256" key="3">
    <source>
        <dbReference type="ARBA" id="ARBA00022598"/>
    </source>
</evidence>
<evidence type="ECO:0000256" key="10">
    <source>
        <dbReference type="HAMAP-Rule" id="MF_00121"/>
    </source>
</evidence>
<feature type="domain" description="Asn/Gln amidotransferase" evidence="11">
    <location>
        <begin position="331"/>
        <end position="473"/>
    </location>
</feature>
<organism evidence="12 13">
    <name type="scientific">Candidatus Nomurabacteria bacterium RIFCSPLOWO2_12_FULL_44_11</name>
    <dbReference type="NCBI Taxonomy" id="1801796"/>
    <lineage>
        <taxon>Bacteria</taxon>
        <taxon>Candidatus Nomuraibacteriota</taxon>
    </lineage>
</organism>
<dbReference type="NCBIfam" id="TIGR00133">
    <property type="entry name" value="gatB"/>
    <property type="match status" value="1"/>
</dbReference>
<evidence type="ECO:0000256" key="5">
    <source>
        <dbReference type="ARBA" id="ARBA00022840"/>
    </source>
</evidence>
<dbReference type="SUPFAM" id="SSF89095">
    <property type="entry name" value="GatB/YqeY motif"/>
    <property type="match status" value="1"/>
</dbReference>
<reference evidence="12 13" key="1">
    <citation type="journal article" date="2016" name="Nat. Commun.">
        <title>Thousands of microbial genomes shed light on interconnected biogeochemical processes in an aquifer system.</title>
        <authorList>
            <person name="Anantharaman K."/>
            <person name="Brown C.T."/>
            <person name="Hug L.A."/>
            <person name="Sharon I."/>
            <person name="Castelle C.J."/>
            <person name="Probst A.J."/>
            <person name="Thomas B.C."/>
            <person name="Singh A."/>
            <person name="Wilkins M.J."/>
            <person name="Karaoz U."/>
            <person name="Brodie E.L."/>
            <person name="Williams K.H."/>
            <person name="Hubbard S.S."/>
            <person name="Banfield J.F."/>
        </authorList>
    </citation>
    <scope>NUCLEOTIDE SEQUENCE [LARGE SCALE GENOMIC DNA]</scope>
</reference>
<dbReference type="InterPro" id="IPR017959">
    <property type="entry name" value="Asn/Gln-tRNA_amidoTrfase_suB/E"/>
</dbReference>
<dbReference type="PANTHER" id="PTHR11659">
    <property type="entry name" value="GLUTAMYL-TRNA GLN AMIDOTRANSFERASE SUBUNIT B MITOCHONDRIAL AND PROKARYOTIC PET112-RELATED"/>
    <property type="match status" value="1"/>
</dbReference>
<comment type="subunit">
    <text evidence="2 10">Heterotrimer of A, B and C subunits.</text>
</comment>
<dbReference type="InterPro" id="IPR006075">
    <property type="entry name" value="Asn/Gln-tRNA_Trfase_suB/E_cat"/>
</dbReference>
<evidence type="ECO:0000313" key="13">
    <source>
        <dbReference type="Proteomes" id="UP000178645"/>
    </source>
</evidence>
<evidence type="ECO:0000259" key="11">
    <source>
        <dbReference type="SMART" id="SM00845"/>
    </source>
</evidence>
<keyword evidence="5 10" id="KW-0067">ATP-binding</keyword>
<dbReference type="Pfam" id="PF02637">
    <property type="entry name" value="GatB_Yqey"/>
    <property type="match status" value="1"/>
</dbReference>
<keyword evidence="4 10" id="KW-0547">Nucleotide-binding</keyword>
<dbReference type="Gene3D" id="1.10.10.410">
    <property type="match status" value="1"/>
</dbReference>
<dbReference type="InterPro" id="IPR023168">
    <property type="entry name" value="GatB_Yqey_C_2"/>
</dbReference>
<evidence type="ECO:0000256" key="7">
    <source>
        <dbReference type="ARBA" id="ARBA00024799"/>
    </source>
</evidence>
<dbReference type="GO" id="GO:0050567">
    <property type="term" value="F:glutaminyl-tRNA synthase (glutamine-hydrolyzing) activity"/>
    <property type="evidence" value="ECO:0007669"/>
    <property type="project" value="UniProtKB-UniRule"/>
</dbReference>
<dbReference type="PROSITE" id="PS01234">
    <property type="entry name" value="GATB"/>
    <property type="match status" value="1"/>
</dbReference>
<dbReference type="InterPro" id="IPR018027">
    <property type="entry name" value="Asn/Gln_amidotransferase"/>
</dbReference>
<dbReference type="AlphaFoldDB" id="A0A1F6Y6R0"/>
<dbReference type="InterPro" id="IPR017958">
    <property type="entry name" value="Gln-tRNA_amidoTrfase_suB_CS"/>
</dbReference>
<dbReference type="PANTHER" id="PTHR11659:SF0">
    <property type="entry name" value="GLUTAMYL-TRNA(GLN) AMIDOTRANSFERASE SUBUNIT B, MITOCHONDRIAL"/>
    <property type="match status" value="1"/>
</dbReference>
<evidence type="ECO:0000256" key="8">
    <source>
        <dbReference type="ARBA" id="ARBA00047380"/>
    </source>
</evidence>
<dbReference type="NCBIfam" id="NF004014">
    <property type="entry name" value="PRK05477.1-4"/>
    <property type="match status" value="1"/>
</dbReference>
<sequence>MAEKNKQYYYTIGLEVHAELKTNTKMFCACKNDPDEEKPNMNICPVCMAHPGALPVINKKAIKHVIKVGLAINGKIADFTEFDRKNYFYPDIPKGYQISQYKFPIVSGGKLAGLDITRVHLEEDTANNKHDRGDFSLIDFNRAGVPLMELVTEPHTFESAEETAKVATKFAKEYQLVLQYLGVSEANMEKGELRVEANISISRDKKKLGTKVEVKNLNSFRSVERAIKYELQRMAGLYDEGKESEIVQETRGWDEGKQKTFSQRRKESSEDYRYFPDPDLPKLKLHEAFNLAKMKKELPELPEAKRARYKKEFGIKEEDIEVYINNSVLGVWFEEVAKILGNKRKVKIASNFITTDLLGLGGNKPSAKNFAKLISMFTNNKISSRAAKDILTIIVVKDESPMKIAEEGGLMQTKDEDIINEIAKKVIAANPKAVEDYKRGKENAVMSLVGAVMKETKGSADPSIARSSILGIINQK</sequence>
<dbReference type="EC" id="6.3.5.-" evidence="10"/>
<dbReference type="InterPro" id="IPR042114">
    <property type="entry name" value="GatB_C_1"/>
</dbReference>
<dbReference type="SMART" id="SM00845">
    <property type="entry name" value="GatB_Yqey"/>
    <property type="match status" value="1"/>
</dbReference>
<dbReference type="Pfam" id="PF02934">
    <property type="entry name" value="GatB_N"/>
    <property type="match status" value="1"/>
</dbReference>
<dbReference type="SUPFAM" id="SSF55931">
    <property type="entry name" value="Glutamine synthetase/guanido kinase"/>
    <property type="match status" value="1"/>
</dbReference>
<comment type="catalytic activity">
    <reaction evidence="9 10">
        <text>L-glutamyl-tRNA(Gln) + L-glutamine + ATP + H2O = L-glutaminyl-tRNA(Gln) + L-glutamate + ADP + phosphate + H(+)</text>
        <dbReference type="Rhea" id="RHEA:17521"/>
        <dbReference type="Rhea" id="RHEA-COMP:9681"/>
        <dbReference type="Rhea" id="RHEA-COMP:9684"/>
        <dbReference type="ChEBI" id="CHEBI:15377"/>
        <dbReference type="ChEBI" id="CHEBI:15378"/>
        <dbReference type="ChEBI" id="CHEBI:29985"/>
        <dbReference type="ChEBI" id="CHEBI:30616"/>
        <dbReference type="ChEBI" id="CHEBI:43474"/>
        <dbReference type="ChEBI" id="CHEBI:58359"/>
        <dbReference type="ChEBI" id="CHEBI:78520"/>
        <dbReference type="ChEBI" id="CHEBI:78521"/>
        <dbReference type="ChEBI" id="CHEBI:456216"/>
    </reaction>
</comment>
<dbReference type="GO" id="GO:0006412">
    <property type="term" value="P:translation"/>
    <property type="evidence" value="ECO:0007669"/>
    <property type="project" value="UniProtKB-UniRule"/>
</dbReference>
<dbReference type="FunFam" id="1.10.10.410:FF:000001">
    <property type="entry name" value="Aspartyl/glutamyl-tRNA(Asn/Gln) amidotransferase subunit B"/>
    <property type="match status" value="1"/>
</dbReference>
<dbReference type="GO" id="GO:0050566">
    <property type="term" value="F:asparaginyl-tRNA synthase (glutamine-hydrolyzing) activity"/>
    <property type="evidence" value="ECO:0007669"/>
    <property type="project" value="RHEA"/>
</dbReference>
<keyword evidence="3 10" id="KW-0436">Ligase</keyword>
<evidence type="ECO:0000313" key="12">
    <source>
        <dbReference type="EMBL" id="OGJ02054.1"/>
    </source>
</evidence>
<dbReference type="HAMAP" id="MF_00121">
    <property type="entry name" value="GatB"/>
    <property type="match status" value="1"/>
</dbReference>
<dbReference type="InterPro" id="IPR004413">
    <property type="entry name" value="GatB"/>
</dbReference>
<comment type="similarity">
    <text evidence="1 10">Belongs to the GatB/GatE family. GatB subfamily.</text>
</comment>
<evidence type="ECO:0000256" key="1">
    <source>
        <dbReference type="ARBA" id="ARBA00005306"/>
    </source>
</evidence>
<name>A0A1F6Y6R0_9BACT</name>
<dbReference type="EMBL" id="MFVU01000013">
    <property type="protein sequence ID" value="OGJ02054.1"/>
    <property type="molecule type" value="Genomic_DNA"/>
</dbReference>
<comment type="function">
    <text evidence="7 10">Allows the formation of correctly charged Asn-tRNA(Asn) or Gln-tRNA(Gln) through the transamidation of misacylated Asp-tRNA(Asn) or Glu-tRNA(Gln) in organisms which lack either or both of asparaginyl-tRNA or glutaminyl-tRNA synthetases. The reaction takes place in the presence of glutamine and ATP through an activated phospho-Asp-tRNA(Asn) or phospho-Glu-tRNA(Gln).</text>
</comment>
<evidence type="ECO:0000256" key="4">
    <source>
        <dbReference type="ARBA" id="ARBA00022741"/>
    </source>
</evidence>
<dbReference type="GO" id="GO:0005524">
    <property type="term" value="F:ATP binding"/>
    <property type="evidence" value="ECO:0007669"/>
    <property type="project" value="UniProtKB-KW"/>
</dbReference>